<comment type="caution">
    <text evidence="1">The sequence shown here is derived from an EMBL/GenBank/DDBJ whole genome shotgun (WGS) entry which is preliminary data.</text>
</comment>
<dbReference type="EMBL" id="CAJNJA010056475">
    <property type="protein sequence ID" value="CAE7858869.1"/>
    <property type="molecule type" value="Genomic_DNA"/>
</dbReference>
<organism evidence="1 2">
    <name type="scientific">Symbiodinium necroappetens</name>
    <dbReference type="NCBI Taxonomy" id="1628268"/>
    <lineage>
        <taxon>Eukaryota</taxon>
        <taxon>Sar</taxon>
        <taxon>Alveolata</taxon>
        <taxon>Dinophyceae</taxon>
        <taxon>Suessiales</taxon>
        <taxon>Symbiodiniaceae</taxon>
        <taxon>Symbiodinium</taxon>
    </lineage>
</organism>
<dbReference type="Proteomes" id="UP000601435">
    <property type="component" value="Unassembled WGS sequence"/>
</dbReference>
<evidence type="ECO:0000313" key="1">
    <source>
        <dbReference type="EMBL" id="CAE7858869.1"/>
    </source>
</evidence>
<reference evidence="1" key="1">
    <citation type="submission" date="2021-02" db="EMBL/GenBank/DDBJ databases">
        <authorList>
            <person name="Dougan E. K."/>
            <person name="Rhodes N."/>
            <person name="Thang M."/>
            <person name="Chan C."/>
        </authorList>
    </citation>
    <scope>NUCLEOTIDE SEQUENCE</scope>
</reference>
<accession>A0A813A8U1</accession>
<proteinExistence type="predicted"/>
<protein>
    <submittedName>
        <fullName evidence="1">Uncharacterized protein</fullName>
    </submittedName>
</protein>
<dbReference type="OrthoDB" id="437647at2759"/>
<feature type="non-terminal residue" evidence="1">
    <location>
        <position position="1"/>
    </location>
</feature>
<evidence type="ECO:0000313" key="2">
    <source>
        <dbReference type="Proteomes" id="UP000601435"/>
    </source>
</evidence>
<keyword evidence="2" id="KW-1185">Reference proteome</keyword>
<sequence>MPRFMYKDLMTQASSSLGQAFSQLDLDATFGVGTSDLVEATFEEFGGSKDECDALCTVCCCLCILCSHVDCRCCDDCFRGQKKSSWVEIPTQQVMGSMEKPEKPSLLQRIASLTSEDLGAVVRGASGSREWTLQERLGFWLFEQKFTKPERQQLEKCIEEVQKVAPDLMDEDAVNVTEVERELNSHNPKTLAKLFKLLVTTAVAKHGAQIAEGGLGSMGIGECEKVICAGDLKY</sequence>
<name>A0A813A8U1_9DINO</name>
<gene>
    <name evidence="1" type="ORF">SNEC2469_LOCUS27108</name>
</gene>
<dbReference type="AlphaFoldDB" id="A0A813A8U1"/>